<evidence type="ECO:0000256" key="2">
    <source>
        <dbReference type="SAM" id="SignalP"/>
    </source>
</evidence>
<organism evidence="3 4">
    <name type="scientific">Evansella cellulosilytica (strain ATCC 21833 / DSM 2522 / FERM P-1141 / JCM 9156 / N-4)</name>
    <name type="common">Bacillus cellulosilyticus</name>
    <dbReference type="NCBI Taxonomy" id="649639"/>
    <lineage>
        <taxon>Bacteria</taxon>
        <taxon>Bacillati</taxon>
        <taxon>Bacillota</taxon>
        <taxon>Bacilli</taxon>
        <taxon>Bacillales</taxon>
        <taxon>Bacillaceae</taxon>
        <taxon>Evansella</taxon>
    </lineage>
</organism>
<feature type="region of interest" description="Disordered" evidence="1">
    <location>
        <begin position="199"/>
        <end position="243"/>
    </location>
</feature>
<feature type="region of interest" description="Disordered" evidence="1">
    <location>
        <begin position="83"/>
        <end position="104"/>
    </location>
</feature>
<evidence type="ECO:0000256" key="1">
    <source>
        <dbReference type="SAM" id="MobiDB-lite"/>
    </source>
</evidence>
<feature type="region of interest" description="Disordered" evidence="1">
    <location>
        <begin position="33"/>
        <end position="63"/>
    </location>
</feature>
<feature type="compositionally biased region" description="Low complexity" evidence="1">
    <location>
        <begin position="202"/>
        <end position="224"/>
    </location>
</feature>
<dbReference type="RefSeq" id="WP_013488088.1">
    <property type="nucleotide sequence ID" value="NC_014829.1"/>
</dbReference>
<feature type="chain" id="PRO_5003209646" evidence="2">
    <location>
        <begin position="22"/>
        <end position="357"/>
    </location>
</feature>
<dbReference type="InterPro" id="IPR019076">
    <property type="entry name" value="Spore_lipoprot_YhcN/YlaJ-like"/>
</dbReference>
<feature type="compositionally biased region" description="Polar residues" evidence="1">
    <location>
        <begin position="94"/>
        <end position="104"/>
    </location>
</feature>
<keyword evidence="4" id="KW-1185">Reference proteome</keyword>
<evidence type="ECO:0000313" key="3">
    <source>
        <dbReference type="EMBL" id="ADU29751.1"/>
    </source>
</evidence>
<gene>
    <name evidence="3" type="ordered locus">Bcell_1488</name>
</gene>
<protein>
    <submittedName>
        <fullName evidence="3">Sporulation lipoprotein YhcN/YlaJ-like protein</fullName>
    </submittedName>
</protein>
<dbReference type="Pfam" id="PF09580">
    <property type="entry name" value="Spore_YhcN_YlaJ"/>
    <property type="match status" value="1"/>
</dbReference>
<keyword evidence="3" id="KW-0449">Lipoprotein</keyword>
<dbReference type="KEGG" id="bco:Bcell_1488"/>
<dbReference type="EMBL" id="CP002394">
    <property type="protein sequence ID" value="ADU29751.1"/>
    <property type="molecule type" value="Genomic_DNA"/>
</dbReference>
<feature type="region of interest" description="Disordered" evidence="1">
    <location>
        <begin position="129"/>
        <end position="154"/>
    </location>
</feature>
<feature type="region of interest" description="Disordered" evidence="1">
    <location>
        <begin position="171"/>
        <end position="190"/>
    </location>
</feature>
<dbReference type="STRING" id="649639.Bcell_1488"/>
<dbReference type="AlphaFoldDB" id="E6TV67"/>
<name>E6TV67_EVAC2</name>
<dbReference type="Proteomes" id="UP000001401">
    <property type="component" value="Chromosome"/>
</dbReference>
<sequence precursor="true">MRKIALTLTAASMIFSGLAGCGDVNDTGMNNTNQGQQIGQQTGFGVNDNRTNPTGLGTNDGTTGNRIGFGYNDNNGYGTRGAGTGNYRFGTQPGGTNDENITRRNGTGLQYERNFGNAENYVAQNRNVTRDGQNFGGLNRNGARNGQNFGAQNNNTNSAYEARINNRRDGATGFGRGITGNDRPGMVDENGVVNDRTREQRGTTGLNRGTNGTRGFNRGTNDGTLNHGKRNGTTTGQQTRTSDYFNGEDGRLATNMTDRLSGANGVNDAHVIVHGNDVLVGVDSDNDFNDNTVRDRIGNLSGDRNVHVVTDRERVNDIRGLNDRLRAGEAFEEVGATFNEMLGDLGDAVQRPFERSR</sequence>
<dbReference type="HOGENOM" id="CLU_851672_0_0_9"/>
<dbReference type="PROSITE" id="PS51257">
    <property type="entry name" value="PROKAR_LIPOPROTEIN"/>
    <property type="match status" value="1"/>
</dbReference>
<proteinExistence type="predicted"/>
<evidence type="ECO:0000313" key="4">
    <source>
        <dbReference type="Proteomes" id="UP000001401"/>
    </source>
</evidence>
<reference evidence="3 4" key="1">
    <citation type="submission" date="2010-12" db="EMBL/GenBank/DDBJ databases">
        <title>Complete sequence of Bacillus cellulosilyticus DSM 2522.</title>
        <authorList>
            <consortium name="US DOE Joint Genome Institute"/>
            <person name="Lucas S."/>
            <person name="Copeland A."/>
            <person name="Lapidus A."/>
            <person name="Cheng J.-F."/>
            <person name="Bruce D."/>
            <person name="Goodwin L."/>
            <person name="Pitluck S."/>
            <person name="Chertkov O."/>
            <person name="Detter J.C."/>
            <person name="Han C."/>
            <person name="Tapia R."/>
            <person name="Land M."/>
            <person name="Hauser L."/>
            <person name="Jeffries C."/>
            <person name="Kyrpides N."/>
            <person name="Ivanova N."/>
            <person name="Mikhailova N."/>
            <person name="Brumm P."/>
            <person name="Mead D."/>
            <person name="Woyke T."/>
        </authorList>
    </citation>
    <scope>NUCLEOTIDE SEQUENCE [LARGE SCALE GENOMIC DNA]</scope>
    <source>
        <strain evidence="4">ATCC 21833 / DSM 2522 / FERM P-1141 / JCM 9156 / N-4</strain>
    </source>
</reference>
<feature type="compositionally biased region" description="Low complexity" evidence="1">
    <location>
        <begin position="231"/>
        <end position="241"/>
    </location>
</feature>
<accession>E6TV67</accession>
<keyword evidence="2" id="KW-0732">Signal</keyword>
<feature type="signal peptide" evidence="2">
    <location>
        <begin position="1"/>
        <end position="21"/>
    </location>
</feature>
<feature type="compositionally biased region" description="Polar residues" evidence="1">
    <location>
        <begin position="142"/>
        <end position="154"/>
    </location>
</feature>
<dbReference type="OrthoDB" id="2968939at2"/>